<reference evidence="2" key="1">
    <citation type="submission" date="2022-11" db="UniProtKB">
        <authorList>
            <consortium name="WormBaseParasite"/>
        </authorList>
    </citation>
    <scope>IDENTIFICATION</scope>
</reference>
<evidence type="ECO:0000313" key="2">
    <source>
        <dbReference type="WBParaSite" id="nRc.2.0.1.t34637-RA"/>
    </source>
</evidence>
<dbReference type="AlphaFoldDB" id="A0A915K7B7"/>
<evidence type="ECO:0000313" key="1">
    <source>
        <dbReference type="Proteomes" id="UP000887565"/>
    </source>
</evidence>
<name>A0A915K7B7_ROMCU</name>
<proteinExistence type="predicted"/>
<organism evidence="1 2">
    <name type="scientific">Romanomermis culicivorax</name>
    <name type="common">Nematode worm</name>
    <dbReference type="NCBI Taxonomy" id="13658"/>
    <lineage>
        <taxon>Eukaryota</taxon>
        <taxon>Metazoa</taxon>
        <taxon>Ecdysozoa</taxon>
        <taxon>Nematoda</taxon>
        <taxon>Enoplea</taxon>
        <taxon>Dorylaimia</taxon>
        <taxon>Mermithida</taxon>
        <taxon>Mermithoidea</taxon>
        <taxon>Mermithidae</taxon>
        <taxon>Romanomermis</taxon>
    </lineage>
</organism>
<protein>
    <submittedName>
        <fullName evidence="2">Uncharacterized protein</fullName>
    </submittedName>
</protein>
<dbReference type="Proteomes" id="UP000887565">
    <property type="component" value="Unplaced"/>
</dbReference>
<accession>A0A915K7B7</accession>
<keyword evidence="1" id="KW-1185">Reference proteome</keyword>
<dbReference type="WBParaSite" id="nRc.2.0.1.t34637-RA">
    <property type="protein sequence ID" value="nRc.2.0.1.t34637-RA"/>
    <property type="gene ID" value="nRc.2.0.1.g34637"/>
</dbReference>
<sequence length="86" mass="9796">METPTSRDMALLSLLKQALGGPTFAKLGSEEKLDEILAAETRKLEHKNFIRFARNSSRTIIHDENYFKWSMKLGGIPVPRQNLKPL</sequence>